<evidence type="ECO:0000313" key="4">
    <source>
        <dbReference type="Proteomes" id="UP001596484"/>
    </source>
</evidence>
<dbReference type="InterPro" id="IPR020845">
    <property type="entry name" value="AMP-binding_CS"/>
</dbReference>
<reference evidence="4" key="1">
    <citation type="journal article" date="2019" name="Int. J. Syst. Evol. Microbiol.">
        <title>The Global Catalogue of Microorganisms (GCM) 10K type strain sequencing project: providing services to taxonomists for standard genome sequencing and annotation.</title>
        <authorList>
            <consortium name="The Broad Institute Genomics Platform"/>
            <consortium name="The Broad Institute Genome Sequencing Center for Infectious Disease"/>
            <person name="Wu L."/>
            <person name="Ma J."/>
        </authorList>
    </citation>
    <scope>NUCLEOTIDE SEQUENCE [LARGE SCALE GENOMIC DNA]</scope>
    <source>
        <strain evidence="4">ICMP 19430</strain>
    </source>
</reference>
<keyword evidence="4" id="KW-1185">Reference proteome</keyword>
<dbReference type="InterPro" id="IPR025110">
    <property type="entry name" value="AMP-bd_C"/>
</dbReference>
<dbReference type="Pfam" id="PF00501">
    <property type="entry name" value="AMP-binding"/>
    <property type="match status" value="1"/>
</dbReference>
<name>A0ABW2RTS2_9NOCA</name>
<protein>
    <submittedName>
        <fullName evidence="3">AMP-binding protein</fullName>
    </submittedName>
</protein>
<dbReference type="Proteomes" id="UP001596484">
    <property type="component" value="Unassembled WGS sequence"/>
</dbReference>
<dbReference type="PANTHER" id="PTHR43767:SF7">
    <property type="entry name" value="MEDIUM_LONG-CHAIN-FATTY-ACID--COA LIGASE FADD8"/>
    <property type="match status" value="1"/>
</dbReference>
<gene>
    <name evidence="3" type="ORF">ACFQS9_03465</name>
</gene>
<accession>A0ABW2RTS2</accession>
<dbReference type="InterPro" id="IPR045851">
    <property type="entry name" value="AMP-bd_C_sf"/>
</dbReference>
<proteinExistence type="predicted"/>
<dbReference type="PANTHER" id="PTHR43767">
    <property type="entry name" value="LONG-CHAIN-FATTY-ACID--COA LIGASE"/>
    <property type="match status" value="1"/>
</dbReference>
<dbReference type="RefSeq" id="WP_378401566.1">
    <property type="nucleotide sequence ID" value="NZ_JBHTCS010000002.1"/>
</dbReference>
<evidence type="ECO:0000259" key="2">
    <source>
        <dbReference type="Pfam" id="PF13193"/>
    </source>
</evidence>
<organism evidence="3 4">
    <name type="scientific">Rhodococcus daqingensis</name>
    <dbReference type="NCBI Taxonomy" id="2479363"/>
    <lineage>
        <taxon>Bacteria</taxon>
        <taxon>Bacillati</taxon>
        <taxon>Actinomycetota</taxon>
        <taxon>Actinomycetes</taxon>
        <taxon>Mycobacteriales</taxon>
        <taxon>Nocardiaceae</taxon>
        <taxon>Rhodococcus</taxon>
    </lineage>
</organism>
<dbReference type="PROSITE" id="PS00455">
    <property type="entry name" value="AMP_BINDING"/>
    <property type="match status" value="1"/>
</dbReference>
<feature type="domain" description="AMP-binding enzyme C-terminal" evidence="2">
    <location>
        <begin position="420"/>
        <end position="495"/>
    </location>
</feature>
<dbReference type="Gene3D" id="3.30.300.30">
    <property type="match status" value="1"/>
</dbReference>
<dbReference type="InterPro" id="IPR050237">
    <property type="entry name" value="ATP-dep_AMP-bd_enzyme"/>
</dbReference>
<evidence type="ECO:0000259" key="1">
    <source>
        <dbReference type="Pfam" id="PF00501"/>
    </source>
</evidence>
<dbReference type="InterPro" id="IPR000873">
    <property type="entry name" value="AMP-dep_synth/lig_dom"/>
</dbReference>
<dbReference type="Gene3D" id="3.40.50.12780">
    <property type="entry name" value="N-terminal domain of ligase-like"/>
    <property type="match status" value="1"/>
</dbReference>
<dbReference type="EMBL" id="JBHTCS010000002">
    <property type="protein sequence ID" value="MFC7446944.1"/>
    <property type="molecule type" value="Genomic_DNA"/>
</dbReference>
<sequence>MKYPAEETNPNIDPGYAELILTALRRHPDRVAFRFTDDHGQRRVWTYRDAAERIERTATVFGELGLTPGRGVALLSGPRPEAFTVMVAACLAGLRYVALHPLGTAEADRVILRDSAADLFVVDDSQFPTRADQAGTKAITMAALNRRVAEARPGPQDPRGPALYLFYTGGTTGEPKGVMLRDRSLVANAFACSTWEWPQDTNFLITTPMSHAAGLFVAPGLLRGASFDVHASFDPDKVIDAIERDGVSASFLVPTMLYALLDHPRAAHADLSGLRWILYGAAPTDPTRLVRARELFGPILSQHYGQAEAPNALTVLDPSEHHDDPAVLGSCGRAMPGVEIAVLDSNGREVAPGTPGELCARGPLVMDGYWNKPTETAAALKGGWLHTGDVARRDHTGLITIVDRMKDTIITGGFNVYPREVEDALATHPAVAASAVYGLPDPQWGEAVTAAVVFHDGHTASPRELAEHVRATKGSVWAPKRIDVYDALPTTALGKIDKKALRHTHPAQ</sequence>
<comment type="caution">
    <text evidence="3">The sequence shown here is derived from an EMBL/GenBank/DDBJ whole genome shotgun (WGS) entry which is preliminary data.</text>
</comment>
<dbReference type="Pfam" id="PF13193">
    <property type="entry name" value="AMP-binding_C"/>
    <property type="match status" value="1"/>
</dbReference>
<evidence type="ECO:0000313" key="3">
    <source>
        <dbReference type="EMBL" id="MFC7446944.1"/>
    </source>
</evidence>
<feature type="domain" description="AMP-dependent synthetase/ligase" evidence="1">
    <location>
        <begin position="24"/>
        <end position="370"/>
    </location>
</feature>
<dbReference type="InterPro" id="IPR042099">
    <property type="entry name" value="ANL_N_sf"/>
</dbReference>
<dbReference type="SUPFAM" id="SSF56801">
    <property type="entry name" value="Acetyl-CoA synthetase-like"/>
    <property type="match status" value="1"/>
</dbReference>